<evidence type="ECO:0000256" key="1">
    <source>
        <dbReference type="ARBA" id="ARBA00010641"/>
    </source>
</evidence>
<keyword evidence="2" id="KW-0805">Transcription regulation</keyword>
<feature type="domain" description="RNA polymerase sigma-70 region 2" evidence="6">
    <location>
        <begin position="14"/>
        <end position="80"/>
    </location>
</feature>
<gene>
    <name evidence="8" type="ORF">ACFPU1_01145</name>
</gene>
<sequence length="169" mass="19758">MENDKTIESFEVIVDQYTPLLHNMIKRLRIYKNQEEFIHVGKIALWKAYHSFDADKGTFSSLAFSYVRGEMLMLLRKEARFAEKHTVTGEERELDMIDPHSLEPGGEEASIEPYISMLSDREKTWVKAYVIHGYSIREIAAMHGVSSTTVKTWRRNALHKLRERLPKML</sequence>
<name>A0ABW0YMP4_9BACI</name>
<dbReference type="Gene3D" id="1.10.1740.10">
    <property type="match status" value="1"/>
</dbReference>
<dbReference type="RefSeq" id="WP_385937517.1">
    <property type="nucleotide sequence ID" value="NZ_JBHSOZ010000002.1"/>
</dbReference>
<dbReference type="NCBIfam" id="TIGR02937">
    <property type="entry name" value="sigma70-ECF"/>
    <property type="match status" value="1"/>
</dbReference>
<dbReference type="InterPro" id="IPR036388">
    <property type="entry name" value="WH-like_DNA-bd_sf"/>
</dbReference>
<evidence type="ECO:0000256" key="4">
    <source>
        <dbReference type="ARBA" id="ARBA00023125"/>
    </source>
</evidence>
<reference evidence="9" key="1">
    <citation type="journal article" date="2019" name="Int. J. Syst. Evol. Microbiol.">
        <title>The Global Catalogue of Microorganisms (GCM) 10K type strain sequencing project: providing services to taxonomists for standard genome sequencing and annotation.</title>
        <authorList>
            <consortium name="The Broad Institute Genomics Platform"/>
            <consortium name="The Broad Institute Genome Sequencing Center for Infectious Disease"/>
            <person name="Wu L."/>
            <person name="Ma J."/>
        </authorList>
    </citation>
    <scope>NUCLEOTIDE SEQUENCE [LARGE SCALE GENOMIC DNA]</scope>
    <source>
        <strain evidence="9">CECT 7184</strain>
    </source>
</reference>
<dbReference type="Gene3D" id="1.10.10.10">
    <property type="entry name" value="Winged helix-like DNA-binding domain superfamily/Winged helix DNA-binding domain"/>
    <property type="match status" value="1"/>
</dbReference>
<dbReference type="PANTHER" id="PTHR43133">
    <property type="entry name" value="RNA POLYMERASE ECF-TYPE SIGMA FACTO"/>
    <property type="match status" value="1"/>
</dbReference>
<dbReference type="Pfam" id="PF08281">
    <property type="entry name" value="Sigma70_r4_2"/>
    <property type="match status" value="1"/>
</dbReference>
<dbReference type="InterPro" id="IPR013325">
    <property type="entry name" value="RNA_pol_sigma_r2"/>
</dbReference>
<dbReference type="InterPro" id="IPR013324">
    <property type="entry name" value="RNA_pol_sigma_r3/r4-like"/>
</dbReference>
<comment type="similarity">
    <text evidence="1">Belongs to the sigma-70 factor family. ECF subfamily.</text>
</comment>
<feature type="domain" description="RNA polymerase sigma factor 70 region 4 type 2" evidence="7">
    <location>
        <begin position="115"/>
        <end position="161"/>
    </location>
</feature>
<dbReference type="EMBL" id="JBHSOZ010000002">
    <property type="protein sequence ID" value="MFC5711379.1"/>
    <property type="molecule type" value="Genomic_DNA"/>
</dbReference>
<dbReference type="InterPro" id="IPR014284">
    <property type="entry name" value="RNA_pol_sigma-70_dom"/>
</dbReference>
<evidence type="ECO:0000259" key="6">
    <source>
        <dbReference type="Pfam" id="PF04542"/>
    </source>
</evidence>
<evidence type="ECO:0000256" key="3">
    <source>
        <dbReference type="ARBA" id="ARBA00023082"/>
    </source>
</evidence>
<dbReference type="InterPro" id="IPR007627">
    <property type="entry name" value="RNA_pol_sigma70_r2"/>
</dbReference>
<evidence type="ECO:0000256" key="2">
    <source>
        <dbReference type="ARBA" id="ARBA00023015"/>
    </source>
</evidence>
<keyword evidence="4" id="KW-0238">DNA-binding</keyword>
<dbReference type="InterPro" id="IPR039425">
    <property type="entry name" value="RNA_pol_sigma-70-like"/>
</dbReference>
<keyword evidence="9" id="KW-1185">Reference proteome</keyword>
<dbReference type="SUPFAM" id="SSF88946">
    <property type="entry name" value="Sigma2 domain of RNA polymerase sigma factors"/>
    <property type="match status" value="1"/>
</dbReference>
<evidence type="ECO:0000256" key="5">
    <source>
        <dbReference type="ARBA" id="ARBA00023163"/>
    </source>
</evidence>
<dbReference type="InterPro" id="IPR013249">
    <property type="entry name" value="RNA_pol_sigma70_r4_t2"/>
</dbReference>
<dbReference type="Pfam" id="PF04542">
    <property type="entry name" value="Sigma70_r2"/>
    <property type="match status" value="1"/>
</dbReference>
<evidence type="ECO:0000313" key="9">
    <source>
        <dbReference type="Proteomes" id="UP001596142"/>
    </source>
</evidence>
<proteinExistence type="inferred from homology"/>
<evidence type="ECO:0000259" key="7">
    <source>
        <dbReference type="Pfam" id="PF08281"/>
    </source>
</evidence>
<keyword evidence="3" id="KW-0731">Sigma factor</keyword>
<dbReference type="Proteomes" id="UP001596142">
    <property type="component" value="Unassembled WGS sequence"/>
</dbReference>
<accession>A0ABW0YMP4</accession>
<evidence type="ECO:0000313" key="8">
    <source>
        <dbReference type="EMBL" id="MFC5711379.1"/>
    </source>
</evidence>
<dbReference type="SUPFAM" id="SSF88659">
    <property type="entry name" value="Sigma3 and sigma4 domains of RNA polymerase sigma factors"/>
    <property type="match status" value="1"/>
</dbReference>
<comment type="caution">
    <text evidence="8">The sequence shown here is derived from an EMBL/GenBank/DDBJ whole genome shotgun (WGS) entry which is preliminary data.</text>
</comment>
<keyword evidence="5" id="KW-0804">Transcription</keyword>
<dbReference type="PANTHER" id="PTHR43133:SF8">
    <property type="entry name" value="RNA POLYMERASE SIGMA FACTOR HI_1459-RELATED"/>
    <property type="match status" value="1"/>
</dbReference>
<organism evidence="8 9">
    <name type="scientific">Thalassorhabdus alkalitolerans</name>
    <dbReference type="NCBI Taxonomy" id="2282697"/>
    <lineage>
        <taxon>Bacteria</taxon>
        <taxon>Bacillati</taxon>
        <taxon>Bacillota</taxon>
        <taxon>Bacilli</taxon>
        <taxon>Bacillales</taxon>
        <taxon>Bacillaceae</taxon>
        <taxon>Thalassorhabdus</taxon>
    </lineage>
</organism>
<protein>
    <submittedName>
        <fullName evidence="8">Sigma-70 family RNA polymerase sigma factor</fullName>
    </submittedName>
</protein>